<feature type="compositionally biased region" description="Polar residues" evidence="1">
    <location>
        <begin position="1"/>
        <end position="10"/>
    </location>
</feature>
<feature type="compositionally biased region" description="Basic and acidic residues" evidence="1">
    <location>
        <begin position="13"/>
        <end position="22"/>
    </location>
</feature>
<proteinExistence type="predicted"/>
<organism evidence="2 3">
    <name type="scientific">Arabis alpina</name>
    <name type="common">Alpine rock-cress</name>
    <dbReference type="NCBI Taxonomy" id="50452"/>
    <lineage>
        <taxon>Eukaryota</taxon>
        <taxon>Viridiplantae</taxon>
        <taxon>Streptophyta</taxon>
        <taxon>Embryophyta</taxon>
        <taxon>Tracheophyta</taxon>
        <taxon>Spermatophyta</taxon>
        <taxon>Magnoliopsida</taxon>
        <taxon>eudicotyledons</taxon>
        <taxon>Gunneridae</taxon>
        <taxon>Pentapetalae</taxon>
        <taxon>rosids</taxon>
        <taxon>malvids</taxon>
        <taxon>Brassicales</taxon>
        <taxon>Brassicaceae</taxon>
        <taxon>Arabideae</taxon>
        <taxon>Arabis</taxon>
    </lineage>
</organism>
<name>A0A087G346_ARAAL</name>
<protein>
    <submittedName>
        <fullName evidence="2">Uncharacterized protein</fullName>
    </submittedName>
</protein>
<reference evidence="3" key="1">
    <citation type="journal article" date="2015" name="Nat. Plants">
        <title>Genome expansion of Arabis alpina linked with retrotransposition and reduced symmetric DNA methylation.</title>
        <authorList>
            <person name="Willing E.M."/>
            <person name="Rawat V."/>
            <person name="Mandakova T."/>
            <person name="Maumus F."/>
            <person name="James G.V."/>
            <person name="Nordstroem K.J."/>
            <person name="Becker C."/>
            <person name="Warthmann N."/>
            <person name="Chica C."/>
            <person name="Szarzynska B."/>
            <person name="Zytnicki M."/>
            <person name="Albani M.C."/>
            <person name="Kiefer C."/>
            <person name="Bergonzi S."/>
            <person name="Castaings L."/>
            <person name="Mateos J.L."/>
            <person name="Berns M.C."/>
            <person name="Bujdoso N."/>
            <person name="Piofczyk T."/>
            <person name="de Lorenzo L."/>
            <person name="Barrero-Sicilia C."/>
            <person name="Mateos I."/>
            <person name="Piednoel M."/>
            <person name="Hagmann J."/>
            <person name="Chen-Min-Tao R."/>
            <person name="Iglesias-Fernandez R."/>
            <person name="Schuster S.C."/>
            <person name="Alonso-Blanco C."/>
            <person name="Roudier F."/>
            <person name="Carbonero P."/>
            <person name="Paz-Ares J."/>
            <person name="Davis S.J."/>
            <person name="Pecinka A."/>
            <person name="Quesneville H."/>
            <person name="Colot V."/>
            <person name="Lysak M.A."/>
            <person name="Weigel D."/>
            <person name="Coupland G."/>
            <person name="Schneeberger K."/>
        </authorList>
    </citation>
    <scope>NUCLEOTIDE SEQUENCE [LARGE SCALE GENOMIC DNA]</scope>
    <source>
        <strain evidence="3">cv. Pajares</strain>
    </source>
</reference>
<evidence type="ECO:0000256" key="1">
    <source>
        <dbReference type="SAM" id="MobiDB-lite"/>
    </source>
</evidence>
<keyword evidence="3" id="KW-1185">Reference proteome</keyword>
<evidence type="ECO:0000313" key="3">
    <source>
        <dbReference type="Proteomes" id="UP000029120"/>
    </source>
</evidence>
<dbReference type="Gramene" id="KFK24298">
    <property type="protein sequence ID" value="KFK24298"/>
    <property type="gene ID" value="AALP_AAs65352U000100"/>
</dbReference>
<dbReference type="EMBL" id="KL970384">
    <property type="protein sequence ID" value="KFK24298.1"/>
    <property type="molecule type" value="Genomic_DNA"/>
</dbReference>
<dbReference type="Proteomes" id="UP000029120">
    <property type="component" value="Unassembled WGS sequence"/>
</dbReference>
<sequence>MILDSSNGLLSTPHKEKVMKPKEKLASDIKKFQDLLDVIQTDNLLNEEA</sequence>
<feature type="region of interest" description="Disordered" evidence="1">
    <location>
        <begin position="1"/>
        <end position="22"/>
    </location>
</feature>
<accession>A0A087G346</accession>
<dbReference type="AlphaFoldDB" id="A0A087G346"/>
<gene>
    <name evidence="2" type="ORF">AALP_AAs65352U000100</name>
</gene>
<evidence type="ECO:0000313" key="2">
    <source>
        <dbReference type="EMBL" id="KFK24298.1"/>
    </source>
</evidence>